<dbReference type="EMBL" id="JAFKCV010000002">
    <property type="protein sequence ID" value="MBN7824618.1"/>
    <property type="molecule type" value="Genomic_DNA"/>
</dbReference>
<dbReference type="Proteomes" id="UP000664654">
    <property type="component" value="Unassembled WGS sequence"/>
</dbReference>
<evidence type="ECO:0000313" key="1">
    <source>
        <dbReference type="EMBL" id="MBN7824618.1"/>
    </source>
</evidence>
<accession>A0A939DLD5</accession>
<sequence length="263" mass="29626">MSDSPLEQYADKFDTAMGLAFLGKRAVFRGQDLHHDLKDLQWLELFLLGVTGRRFDNKQMRLLNFIWVSTSYPDPRIWCNRVASLAGSARSSAVLALCGANSLTEADIYGVKPAMGGIDFLLRARQQLLQGKELADIIDHEVDQNRIIYGYGRPLIGVDERIPHVLAFARELDLADGPYLQLALEVEKHFIRNKQFGMNIIAIYAGLAADLGFDARQFGLYCTLLFSAGMLPCYLDTLQRPPGTFLPVRCEEIDYQGPPPREW</sequence>
<dbReference type="GO" id="GO:0046912">
    <property type="term" value="F:acyltransferase activity, acyl groups converted into alkyl on transfer"/>
    <property type="evidence" value="ECO:0007669"/>
    <property type="project" value="InterPro"/>
</dbReference>
<dbReference type="RefSeq" id="WP_206572717.1">
    <property type="nucleotide sequence ID" value="NZ_JAFKCV010000002.1"/>
</dbReference>
<proteinExistence type="predicted"/>
<evidence type="ECO:0000313" key="2">
    <source>
        <dbReference type="Proteomes" id="UP000664654"/>
    </source>
</evidence>
<organism evidence="1 2">
    <name type="scientific">Bowmanella dokdonensis</name>
    <dbReference type="NCBI Taxonomy" id="751969"/>
    <lineage>
        <taxon>Bacteria</taxon>
        <taxon>Pseudomonadati</taxon>
        <taxon>Pseudomonadota</taxon>
        <taxon>Gammaproteobacteria</taxon>
        <taxon>Alteromonadales</taxon>
        <taxon>Alteromonadaceae</taxon>
        <taxon>Bowmanella</taxon>
    </lineage>
</organism>
<reference evidence="1" key="1">
    <citation type="submission" date="2021-03" db="EMBL/GenBank/DDBJ databases">
        <title>novel species isolated from a fishpond in China.</title>
        <authorList>
            <person name="Lu H."/>
            <person name="Cai Z."/>
        </authorList>
    </citation>
    <scope>NUCLEOTIDE SEQUENCE</scope>
    <source>
        <strain evidence="1">JCM 30855</strain>
    </source>
</reference>
<keyword evidence="2" id="KW-1185">Reference proteome</keyword>
<name>A0A939DLD5_9ALTE</name>
<gene>
    <name evidence="1" type="ORF">J0A66_05190</name>
</gene>
<dbReference type="SUPFAM" id="SSF48256">
    <property type="entry name" value="Citrate synthase"/>
    <property type="match status" value="1"/>
</dbReference>
<comment type="caution">
    <text evidence="1">The sequence shown here is derived from an EMBL/GenBank/DDBJ whole genome shotgun (WGS) entry which is preliminary data.</text>
</comment>
<protein>
    <submittedName>
        <fullName evidence="1">Uncharacterized protein</fullName>
    </submittedName>
</protein>
<dbReference type="InterPro" id="IPR036969">
    <property type="entry name" value="Citrate_synthase_sf"/>
</dbReference>
<dbReference type="AlphaFoldDB" id="A0A939DLD5"/>